<dbReference type="Pfam" id="PF20256">
    <property type="entry name" value="MoCoBD_2"/>
    <property type="match status" value="1"/>
</dbReference>
<dbReference type="AlphaFoldDB" id="D2W6L3"/>
<organism evidence="14">
    <name type="scientific">Naegleria gruberi</name>
    <name type="common">Amoeba</name>
    <dbReference type="NCBI Taxonomy" id="5762"/>
    <lineage>
        <taxon>Eukaryota</taxon>
        <taxon>Discoba</taxon>
        <taxon>Heterolobosea</taxon>
        <taxon>Tetramitia</taxon>
        <taxon>Eutetramitia</taxon>
        <taxon>Vahlkampfiidae</taxon>
        <taxon>Naegleria</taxon>
    </lineage>
</organism>
<evidence type="ECO:0000256" key="9">
    <source>
        <dbReference type="ARBA" id="ARBA00034078"/>
    </source>
</evidence>
<dbReference type="InterPro" id="IPR016208">
    <property type="entry name" value="Ald_Oxase/xanthine_DH-like"/>
</dbReference>
<evidence type="ECO:0000256" key="2">
    <source>
        <dbReference type="ARBA" id="ARBA00001974"/>
    </source>
</evidence>
<sequence length="430" mass="48994">MSTTGQRHPYYVKYKVAIHKFTFKLHAIEMELIANGGYSMDLSESVLNRALQCADNCYYIPYSTIIGRICKTNTLSNTAFRGFGGPQGCMAMELILDHLSHQLSLYHLNNNNQLNNNQLNNNINISNPLNDNNLNNTTNQLNNNNNNIKLKEIERLNNEISIKLRQVNFYNNENNITPYKMKIMDSYRIERLFNETIKCSNYENRLKLIEEYNLKNRYRKKGMSIIPVKFGIAFGAPFLNQGGALIQIYFNDASVLLSIGGVCMGQGLFIKMIQCVSTTLGIPLEFIHLSDTSTDKVPNTSATAASVSSDLYGQAVIKACQTLNNRLDSLKRKLFPHLYYDENDHLNNLNNNTNNNTNNNMNNNTNDMNNNLNNINNLDNSIIREDLNTIIKQDLERLPPKLTSEEWKELIKNAYFQGDISLSATGYYST</sequence>
<dbReference type="FunFam" id="3.30.365.10:FF:000002">
    <property type="entry name" value="Xanthine dehydrogenase oxidase"/>
    <property type="match status" value="1"/>
</dbReference>
<keyword evidence="14" id="KW-1185">Reference proteome</keyword>
<evidence type="ECO:0000256" key="6">
    <source>
        <dbReference type="ARBA" id="ARBA00023002"/>
    </source>
</evidence>
<keyword evidence="7" id="KW-0408">Iron</keyword>
<dbReference type="eggNOG" id="KOG0430">
    <property type="taxonomic scope" value="Eukaryota"/>
</dbReference>
<evidence type="ECO:0000256" key="8">
    <source>
        <dbReference type="ARBA" id="ARBA00023014"/>
    </source>
</evidence>
<evidence type="ECO:0000256" key="4">
    <source>
        <dbReference type="ARBA" id="ARBA00022714"/>
    </source>
</evidence>
<dbReference type="PANTHER" id="PTHR45444">
    <property type="entry name" value="XANTHINE DEHYDROGENASE"/>
    <property type="match status" value="1"/>
</dbReference>
<dbReference type="Gene3D" id="3.30.365.10">
    <property type="entry name" value="Aldehyde oxidase/xanthine dehydrogenase, molybdopterin binding domain"/>
    <property type="match status" value="4"/>
</dbReference>
<dbReference type="RefSeq" id="XP_002668033.1">
    <property type="nucleotide sequence ID" value="XM_002667987.1"/>
</dbReference>
<dbReference type="OrthoDB" id="8300278at2759"/>
<dbReference type="STRING" id="5762.D2W6L3"/>
<dbReference type="GO" id="GO:0005506">
    <property type="term" value="F:iron ion binding"/>
    <property type="evidence" value="ECO:0007669"/>
    <property type="project" value="InterPro"/>
</dbReference>
<comment type="similarity">
    <text evidence="3">Belongs to the xanthine dehydrogenase family.</text>
</comment>
<reference evidence="13 14" key="1">
    <citation type="journal article" date="2010" name="Cell">
        <title>The genome of Naegleria gruberi illuminates early eukaryotic versatility.</title>
        <authorList>
            <person name="Fritz-Laylin L.K."/>
            <person name="Prochnik S.E."/>
            <person name="Ginger M.L."/>
            <person name="Dacks J.B."/>
            <person name="Carpenter M.L."/>
            <person name="Field M.C."/>
            <person name="Kuo A."/>
            <person name="Paredez A."/>
            <person name="Chapman J."/>
            <person name="Pham J."/>
            <person name="Shu S."/>
            <person name="Neupane R."/>
            <person name="Cipriano M."/>
            <person name="Mancuso J."/>
            <person name="Tu H."/>
            <person name="Salamov A."/>
            <person name="Lindquist E."/>
            <person name="Shapiro H."/>
            <person name="Lucas S."/>
            <person name="Grigoriev I.V."/>
            <person name="Cande W.Z."/>
            <person name="Fulton C."/>
            <person name="Rokhsar D.S."/>
            <person name="Dawson S.C."/>
        </authorList>
    </citation>
    <scope>NUCLEOTIDE SEQUENCE [LARGE SCALE GENOMIC DNA]</scope>
    <source>
        <strain evidence="13 14">NEG-M</strain>
    </source>
</reference>
<dbReference type="InterPro" id="IPR037165">
    <property type="entry name" value="AldOxase/xan_DH_Mopterin-bd_sf"/>
</dbReference>
<evidence type="ECO:0000256" key="5">
    <source>
        <dbReference type="ARBA" id="ARBA00022723"/>
    </source>
</evidence>
<feature type="domain" description="Aldehyde oxidase/xanthine dehydrogenase first molybdopterin binding" evidence="11">
    <location>
        <begin position="1"/>
        <end position="105"/>
    </location>
</feature>
<gene>
    <name evidence="13" type="ORF">NAEGRDRAFT_77057</name>
</gene>
<feature type="domain" description="Aldehyde oxidase/xanthine dehydrogenase second molybdopterin binding" evidence="12">
    <location>
        <begin position="199"/>
        <end position="428"/>
    </location>
</feature>
<feature type="coiled-coil region" evidence="10">
    <location>
        <begin position="134"/>
        <end position="173"/>
    </location>
</feature>
<keyword evidence="4" id="KW-0001">2Fe-2S</keyword>
<dbReference type="PANTHER" id="PTHR45444:SF3">
    <property type="entry name" value="XANTHINE DEHYDROGENASE"/>
    <property type="match status" value="1"/>
</dbReference>
<protein>
    <submittedName>
        <fullName evidence="13">Predicted protein</fullName>
    </submittedName>
</protein>
<dbReference type="GO" id="GO:0051537">
    <property type="term" value="F:2 iron, 2 sulfur cluster binding"/>
    <property type="evidence" value="ECO:0007669"/>
    <property type="project" value="UniProtKB-KW"/>
</dbReference>
<dbReference type="Pfam" id="PF02738">
    <property type="entry name" value="MoCoBD_1"/>
    <property type="match status" value="1"/>
</dbReference>
<evidence type="ECO:0000259" key="12">
    <source>
        <dbReference type="Pfam" id="PF20256"/>
    </source>
</evidence>
<dbReference type="EMBL" id="GG739424">
    <property type="protein sequence ID" value="EFC35289.1"/>
    <property type="molecule type" value="Genomic_DNA"/>
</dbReference>
<keyword evidence="10" id="KW-0175">Coiled coil</keyword>
<evidence type="ECO:0000256" key="10">
    <source>
        <dbReference type="SAM" id="Coils"/>
    </source>
</evidence>
<evidence type="ECO:0000256" key="3">
    <source>
        <dbReference type="ARBA" id="ARBA00006849"/>
    </source>
</evidence>
<keyword evidence="5" id="KW-0479">Metal-binding</keyword>
<proteinExistence type="inferred from homology"/>
<feature type="non-terminal residue" evidence="13">
    <location>
        <position position="430"/>
    </location>
</feature>
<dbReference type="KEGG" id="ngr:NAEGRDRAFT_77057"/>
<evidence type="ECO:0000313" key="13">
    <source>
        <dbReference type="EMBL" id="EFC35289.1"/>
    </source>
</evidence>
<dbReference type="GO" id="GO:0016491">
    <property type="term" value="F:oxidoreductase activity"/>
    <property type="evidence" value="ECO:0007669"/>
    <property type="project" value="UniProtKB-KW"/>
</dbReference>
<evidence type="ECO:0000313" key="14">
    <source>
        <dbReference type="Proteomes" id="UP000006671"/>
    </source>
</evidence>
<comment type="cofactor">
    <cofactor evidence="1">
        <name>Mo-molybdopterin</name>
        <dbReference type="ChEBI" id="CHEBI:71302"/>
    </cofactor>
</comment>
<dbReference type="InParanoid" id="D2W6L3"/>
<evidence type="ECO:0000259" key="11">
    <source>
        <dbReference type="Pfam" id="PF02738"/>
    </source>
</evidence>
<evidence type="ECO:0000256" key="7">
    <source>
        <dbReference type="ARBA" id="ARBA00023004"/>
    </source>
</evidence>
<dbReference type="VEuPathDB" id="AmoebaDB:NAEGRDRAFT_77057"/>
<keyword evidence="8" id="KW-0411">Iron-sulfur</keyword>
<dbReference type="GeneID" id="8860173"/>
<dbReference type="InterPro" id="IPR008274">
    <property type="entry name" value="AldOxase/xan_DH_MoCoBD1"/>
</dbReference>
<keyword evidence="6" id="KW-0560">Oxidoreductase</keyword>
<accession>D2W6L3</accession>
<name>D2W6L3_NAEGR</name>
<comment type="cofactor">
    <cofactor evidence="2">
        <name>FAD</name>
        <dbReference type="ChEBI" id="CHEBI:57692"/>
    </cofactor>
</comment>
<evidence type="ECO:0000256" key="1">
    <source>
        <dbReference type="ARBA" id="ARBA00001924"/>
    </source>
</evidence>
<dbReference type="InterPro" id="IPR046867">
    <property type="entry name" value="AldOxase/xan_DH_MoCoBD2"/>
</dbReference>
<dbReference type="SUPFAM" id="SSF56003">
    <property type="entry name" value="Molybdenum cofactor-binding domain"/>
    <property type="match status" value="2"/>
</dbReference>
<comment type="cofactor">
    <cofactor evidence="9">
        <name>[2Fe-2S] cluster</name>
        <dbReference type="ChEBI" id="CHEBI:190135"/>
    </cofactor>
</comment>
<dbReference type="Proteomes" id="UP000006671">
    <property type="component" value="Unassembled WGS sequence"/>
</dbReference>